<feature type="non-terminal residue" evidence="3">
    <location>
        <position position="1"/>
    </location>
</feature>
<feature type="domain" description="Sieve element occlusion C-terminal" evidence="2">
    <location>
        <begin position="476"/>
        <end position="707"/>
    </location>
</feature>
<dbReference type="PANTHER" id="PTHR33232:SF20">
    <property type="entry name" value="PROTEIN SIEVE ELEMENT OCCLUSION B-LIKE"/>
    <property type="match status" value="1"/>
</dbReference>
<dbReference type="GO" id="GO:0010088">
    <property type="term" value="P:phloem development"/>
    <property type="evidence" value="ECO:0007669"/>
    <property type="project" value="InterPro"/>
</dbReference>
<feature type="domain" description="Sieve element occlusion N-terminal" evidence="1">
    <location>
        <begin position="30"/>
        <end position="312"/>
    </location>
</feature>
<dbReference type="PANTHER" id="PTHR33232">
    <property type="entry name" value="PROTEIN SIEVE ELEMENT OCCLUSION B-LIKE"/>
    <property type="match status" value="1"/>
</dbReference>
<proteinExistence type="predicted"/>
<dbReference type="Proteomes" id="UP001370490">
    <property type="component" value="Unassembled WGS sequence"/>
</dbReference>
<dbReference type="Pfam" id="PF14577">
    <property type="entry name" value="SEO_C"/>
    <property type="match status" value="1"/>
</dbReference>
<keyword evidence="4" id="KW-1185">Reference proteome</keyword>
<evidence type="ECO:0000313" key="4">
    <source>
        <dbReference type="Proteomes" id="UP001370490"/>
    </source>
</evidence>
<dbReference type="InterPro" id="IPR027942">
    <property type="entry name" value="SEO_N"/>
</dbReference>
<evidence type="ECO:0000259" key="2">
    <source>
        <dbReference type="Pfam" id="PF14577"/>
    </source>
</evidence>
<reference evidence="3 4" key="1">
    <citation type="submission" date="2023-12" db="EMBL/GenBank/DDBJ databases">
        <title>A high-quality genome assembly for Dillenia turbinata (Dilleniales).</title>
        <authorList>
            <person name="Chanderbali A."/>
        </authorList>
    </citation>
    <scope>NUCLEOTIDE SEQUENCE [LARGE SCALE GENOMIC DNA]</scope>
    <source>
        <strain evidence="3">LSX21</strain>
        <tissue evidence="3">Leaf</tissue>
    </source>
</reference>
<comment type="caution">
    <text evidence="3">The sequence shown here is derived from an EMBL/GenBank/DDBJ whole genome shotgun (WGS) entry which is preliminary data.</text>
</comment>
<protein>
    <submittedName>
        <fullName evidence="3">Sieve element occlusion, C-terminal</fullName>
    </submittedName>
</protein>
<gene>
    <name evidence="3" type="ORF">RJ641_014167</name>
</gene>
<dbReference type="InterPro" id="IPR039299">
    <property type="entry name" value="SEOA"/>
</dbReference>
<organism evidence="3 4">
    <name type="scientific">Dillenia turbinata</name>
    <dbReference type="NCBI Taxonomy" id="194707"/>
    <lineage>
        <taxon>Eukaryota</taxon>
        <taxon>Viridiplantae</taxon>
        <taxon>Streptophyta</taxon>
        <taxon>Embryophyta</taxon>
        <taxon>Tracheophyta</taxon>
        <taxon>Spermatophyta</taxon>
        <taxon>Magnoliopsida</taxon>
        <taxon>eudicotyledons</taxon>
        <taxon>Gunneridae</taxon>
        <taxon>Pentapetalae</taxon>
        <taxon>Dilleniales</taxon>
        <taxon>Dilleniaceae</taxon>
        <taxon>Dillenia</taxon>
    </lineage>
</organism>
<dbReference type="InterPro" id="IPR027944">
    <property type="entry name" value="SEO_C"/>
</dbReference>
<evidence type="ECO:0000259" key="1">
    <source>
        <dbReference type="Pfam" id="PF14576"/>
    </source>
</evidence>
<dbReference type="Pfam" id="PF14576">
    <property type="entry name" value="SEO_N"/>
    <property type="match status" value="1"/>
</dbReference>
<dbReference type="EMBL" id="JBAMMX010000020">
    <property type="protein sequence ID" value="KAK6920489.1"/>
    <property type="molecule type" value="Genomic_DNA"/>
</dbReference>
<sequence>PMAKAIATVSKSISSAVSSVLSMSISTSGETTLMNEVLATRAHESADIQFRPILQVIKDVYNLALPKADTTANGLIGEVDSSKKKTALVIFDGALSTHASLLHKISCEMSCKCAGIANIHATTLSIFKLLSSYSWESIGVLSVAALAANFGELWLVAQLYTTNQLAKAVSFLKQLPSGLTDQANHAKYEVLTTLIFTIISVVEYIILFKELRTQHITLEVPALTEALSKVPNAIYWTVRTAVACGIMISSLVGSTPDQQIPSATEASEISVVTNKIKDILSYLKNSYKLCVHYIDEYKKEMESYDKLVQIIESSLDQLTILSTLINFSKDTVALLCDGTTKKKVQIDDLKGKNIFFLVSDLDIQKEELEILCDIYEKENTADSSYEIVWFPIIDVSITWDAARLKQYEQLRLKMKWLSIENPLSIKAPVIRYVKEKWHFAKKTILTVLDTKGKVVEHNALHKVQVAGSFQTVFTVDRDLWLEKTWNLQWLVRGIFDEITEWTREKKYVCLYGGEDIRWIKEFIAYTKKTATSAGVAIELVYMGTSTAAEHVDQIIKILPKDQTHTIKNRKSMWLFWTRLESMLRVKVHSGKTVKEDKLMREVLMTLTYDGSGQGWAIIGGGLETDTLVKAKGDLILECFAKFEQWKEKGSQKGMFLQAINEWLSKAHSEKKHCNKLTFPMIDGHVLDIVECPDCGQPMEKYVMYKCCVTK</sequence>
<accession>A0AAN8YZ41</accession>
<evidence type="ECO:0000313" key="3">
    <source>
        <dbReference type="EMBL" id="KAK6920489.1"/>
    </source>
</evidence>
<dbReference type="AlphaFoldDB" id="A0AAN8YZ41"/>
<name>A0AAN8YZ41_9MAGN</name>